<protein>
    <submittedName>
        <fullName evidence="3">Uncharacterized protein</fullName>
    </submittedName>
</protein>
<keyword evidence="4" id="KW-1185">Reference proteome</keyword>
<keyword evidence="2" id="KW-0812">Transmembrane</keyword>
<accession>A0ABX1J4E8</accession>
<evidence type="ECO:0000313" key="4">
    <source>
        <dbReference type="Proteomes" id="UP000715441"/>
    </source>
</evidence>
<comment type="caution">
    <text evidence="3">The sequence shown here is derived from an EMBL/GenBank/DDBJ whole genome shotgun (WGS) entry which is preliminary data.</text>
</comment>
<evidence type="ECO:0000256" key="1">
    <source>
        <dbReference type="SAM" id="MobiDB-lite"/>
    </source>
</evidence>
<gene>
    <name evidence="3" type="ORF">HFP15_15210</name>
</gene>
<reference evidence="3 4" key="1">
    <citation type="submission" date="2020-04" db="EMBL/GenBank/DDBJ databases">
        <title>Novel species.</title>
        <authorList>
            <person name="Teo W.F.A."/>
            <person name="Lipun K."/>
            <person name="Srisuk N."/>
            <person name="Duangmal K."/>
        </authorList>
    </citation>
    <scope>NUCLEOTIDE SEQUENCE [LARGE SCALE GENOMIC DNA]</scope>
    <source>
        <strain evidence="3 4">K13G38</strain>
    </source>
</reference>
<evidence type="ECO:0000313" key="3">
    <source>
        <dbReference type="EMBL" id="NKQ54236.1"/>
    </source>
</evidence>
<keyword evidence="2" id="KW-0472">Membrane</keyword>
<proteinExistence type="predicted"/>
<evidence type="ECO:0000256" key="2">
    <source>
        <dbReference type="SAM" id="Phobius"/>
    </source>
</evidence>
<name>A0ABX1J4E8_9PSEU</name>
<dbReference type="EMBL" id="JAAXLS010000008">
    <property type="protein sequence ID" value="NKQ54236.1"/>
    <property type="molecule type" value="Genomic_DNA"/>
</dbReference>
<dbReference type="RefSeq" id="WP_168515902.1">
    <property type="nucleotide sequence ID" value="NZ_JAAXLS010000008.1"/>
</dbReference>
<keyword evidence="2" id="KW-1133">Transmembrane helix</keyword>
<feature type="transmembrane region" description="Helical" evidence="2">
    <location>
        <begin position="23"/>
        <end position="42"/>
    </location>
</feature>
<dbReference type="Proteomes" id="UP000715441">
    <property type="component" value="Unassembled WGS sequence"/>
</dbReference>
<organism evidence="3 4">
    <name type="scientific">Amycolatopsis acididurans</name>
    <dbReference type="NCBI Taxonomy" id="2724524"/>
    <lineage>
        <taxon>Bacteria</taxon>
        <taxon>Bacillati</taxon>
        <taxon>Actinomycetota</taxon>
        <taxon>Actinomycetes</taxon>
        <taxon>Pseudonocardiales</taxon>
        <taxon>Pseudonocardiaceae</taxon>
        <taxon>Amycolatopsis</taxon>
    </lineage>
</organism>
<feature type="region of interest" description="Disordered" evidence="1">
    <location>
        <begin position="52"/>
        <end position="81"/>
    </location>
</feature>
<sequence length="81" mass="8317">MIVLAALLAGVGCLTVALVSGVLLWAYIAVGASALGLAVLAWDRWRTRRTVPADAGPGPAAEDDEEATVEDEEVAAEVGVR</sequence>
<feature type="compositionally biased region" description="Acidic residues" evidence="1">
    <location>
        <begin position="61"/>
        <end position="75"/>
    </location>
</feature>